<evidence type="ECO:0000256" key="1">
    <source>
        <dbReference type="ARBA" id="ARBA00023015"/>
    </source>
</evidence>
<dbReference type="InterPro" id="IPR050707">
    <property type="entry name" value="HTH_MetabolicPath_Reg"/>
</dbReference>
<keyword evidence="1" id="KW-0805">Transcription regulation</keyword>
<dbReference type="PANTHER" id="PTHR30136:SF7">
    <property type="entry name" value="HTH-TYPE TRANSCRIPTIONAL REGULATOR KDGR-RELATED"/>
    <property type="match status" value="1"/>
</dbReference>
<dbReference type="Gene3D" id="3.30.450.40">
    <property type="match status" value="1"/>
</dbReference>
<dbReference type="InterPro" id="IPR005471">
    <property type="entry name" value="Tscrpt_reg_IclR_N"/>
</dbReference>
<dbReference type="Pfam" id="PF01614">
    <property type="entry name" value="IclR_C"/>
    <property type="match status" value="1"/>
</dbReference>
<keyword evidence="5" id="KW-1185">Reference proteome</keyword>
<evidence type="ECO:0000256" key="2">
    <source>
        <dbReference type="ARBA" id="ARBA00023125"/>
    </source>
</evidence>
<dbReference type="OrthoDB" id="6057486at2"/>
<gene>
    <name evidence="4" type="ORF">FNA67_19570</name>
</gene>
<dbReference type="InterPro" id="IPR029016">
    <property type="entry name" value="GAF-like_dom_sf"/>
</dbReference>
<name>A0A5B9DV44_9HYPH</name>
<proteinExistence type="predicted"/>
<organism evidence="4 5">
    <name type="scientific">Paradevosia tibetensis</name>
    <dbReference type="NCBI Taxonomy" id="1447062"/>
    <lineage>
        <taxon>Bacteria</taxon>
        <taxon>Pseudomonadati</taxon>
        <taxon>Pseudomonadota</taxon>
        <taxon>Alphaproteobacteria</taxon>
        <taxon>Hyphomicrobiales</taxon>
        <taxon>Devosiaceae</taxon>
        <taxon>Paradevosia</taxon>
    </lineage>
</organism>
<dbReference type="InterPro" id="IPR014757">
    <property type="entry name" value="Tscrpt_reg_IclR_C"/>
</dbReference>
<dbReference type="PROSITE" id="PS51078">
    <property type="entry name" value="ICLR_ED"/>
    <property type="match status" value="1"/>
</dbReference>
<dbReference type="Pfam" id="PF09339">
    <property type="entry name" value="HTH_IclR"/>
    <property type="match status" value="1"/>
</dbReference>
<dbReference type="GO" id="GO:0003700">
    <property type="term" value="F:DNA-binding transcription factor activity"/>
    <property type="evidence" value="ECO:0007669"/>
    <property type="project" value="TreeGrafter"/>
</dbReference>
<dbReference type="AlphaFoldDB" id="A0A5B9DV44"/>
<dbReference type="KEGG" id="yti:FNA67_19570"/>
<evidence type="ECO:0000313" key="5">
    <source>
        <dbReference type="Proteomes" id="UP000321062"/>
    </source>
</evidence>
<keyword evidence="2" id="KW-0238">DNA-binding</keyword>
<dbReference type="SMART" id="SM00346">
    <property type="entry name" value="HTH_ICLR"/>
    <property type="match status" value="1"/>
</dbReference>
<dbReference type="PANTHER" id="PTHR30136">
    <property type="entry name" value="HELIX-TURN-HELIX TRANSCRIPTIONAL REGULATOR, ICLR FAMILY"/>
    <property type="match status" value="1"/>
</dbReference>
<dbReference type="InterPro" id="IPR036388">
    <property type="entry name" value="WH-like_DNA-bd_sf"/>
</dbReference>
<dbReference type="GO" id="GO:0045892">
    <property type="term" value="P:negative regulation of DNA-templated transcription"/>
    <property type="evidence" value="ECO:0007669"/>
    <property type="project" value="TreeGrafter"/>
</dbReference>
<dbReference type="GO" id="GO:0003677">
    <property type="term" value="F:DNA binding"/>
    <property type="evidence" value="ECO:0007669"/>
    <property type="project" value="UniProtKB-KW"/>
</dbReference>
<dbReference type="InterPro" id="IPR036390">
    <property type="entry name" value="WH_DNA-bd_sf"/>
</dbReference>
<dbReference type="RefSeq" id="WP_049706764.1">
    <property type="nucleotide sequence ID" value="NZ_BMFM01000001.1"/>
</dbReference>
<dbReference type="EMBL" id="CP041690">
    <property type="protein sequence ID" value="QEE22224.1"/>
    <property type="molecule type" value="Genomic_DNA"/>
</dbReference>
<evidence type="ECO:0000313" key="4">
    <source>
        <dbReference type="EMBL" id="QEE22224.1"/>
    </source>
</evidence>
<accession>A0A5B9DV44</accession>
<dbReference type="SUPFAM" id="SSF46785">
    <property type="entry name" value="Winged helix' DNA-binding domain"/>
    <property type="match status" value="1"/>
</dbReference>
<protein>
    <submittedName>
        <fullName evidence="4">IclR family transcriptional regulator</fullName>
    </submittedName>
</protein>
<sequence>MDTEESDRYRAPALDKGLDILELLSGTEEGLSQAEIAKSLERSPNEIYRMLDRLVRRDYVRRTPGDRYELTLKLFELAHASPPVSRLVSQALPIMRRFAREAQQACHLVIQDRNILVVVAQVDSPGYWNVSIRVGSRISMVNTGSGHVFLAFASPEERRIMLEDVAGADELPADFATRLAKVREQGFETMASLQVASVTNLTVPILGPVGTILAVLTSPFTSRLDKRDAPDQRAVLDLLIAAGEEISKRPIAAPRD</sequence>
<keyword evidence="3" id="KW-0804">Transcription</keyword>
<reference evidence="4 5" key="1">
    <citation type="journal article" date="2015" name="Int. J. Syst. Evol. Microbiol.">
        <title>Youhaiella tibetensis gen. nov., sp. nov., isolated from subsurface sediment.</title>
        <authorList>
            <person name="Wang Y.X."/>
            <person name="Huang F.Q."/>
            <person name="Nogi Y."/>
            <person name="Pang S.J."/>
            <person name="Wang P.K."/>
            <person name="Lv J."/>
        </authorList>
    </citation>
    <scope>NUCLEOTIDE SEQUENCE [LARGE SCALE GENOMIC DNA]</scope>
    <source>
        <strain evidence="5">fig4</strain>
    </source>
</reference>
<dbReference type="SUPFAM" id="SSF55781">
    <property type="entry name" value="GAF domain-like"/>
    <property type="match status" value="1"/>
</dbReference>
<dbReference type="Proteomes" id="UP000321062">
    <property type="component" value="Chromosome"/>
</dbReference>
<evidence type="ECO:0000256" key="3">
    <source>
        <dbReference type="ARBA" id="ARBA00023163"/>
    </source>
</evidence>
<dbReference type="PROSITE" id="PS51077">
    <property type="entry name" value="HTH_ICLR"/>
    <property type="match status" value="1"/>
</dbReference>
<dbReference type="Gene3D" id="1.10.10.10">
    <property type="entry name" value="Winged helix-like DNA-binding domain superfamily/Winged helix DNA-binding domain"/>
    <property type="match status" value="1"/>
</dbReference>